<keyword evidence="12" id="KW-0902">Two-component regulatory system</keyword>
<keyword evidence="10" id="KW-0067">ATP-binding</keyword>
<dbReference type="FunFam" id="1.10.287.130:FF:000001">
    <property type="entry name" value="Two-component sensor histidine kinase"/>
    <property type="match status" value="1"/>
</dbReference>
<evidence type="ECO:0000256" key="5">
    <source>
        <dbReference type="ARBA" id="ARBA00022553"/>
    </source>
</evidence>
<dbReference type="SMART" id="SM00388">
    <property type="entry name" value="HisKA"/>
    <property type="match status" value="1"/>
</dbReference>
<evidence type="ECO:0000256" key="10">
    <source>
        <dbReference type="ARBA" id="ARBA00022840"/>
    </source>
</evidence>
<dbReference type="InterPro" id="IPR036890">
    <property type="entry name" value="HATPase_C_sf"/>
</dbReference>
<dbReference type="GO" id="GO:0005524">
    <property type="term" value="F:ATP binding"/>
    <property type="evidence" value="ECO:0007669"/>
    <property type="project" value="UniProtKB-KW"/>
</dbReference>
<dbReference type="Pfam" id="PF00512">
    <property type="entry name" value="HisKA"/>
    <property type="match status" value="1"/>
</dbReference>
<gene>
    <name evidence="16" type="ORF">H9911_06890</name>
</gene>
<name>A0A9D2R7N4_9FIRM</name>
<evidence type="ECO:0000256" key="9">
    <source>
        <dbReference type="ARBA" id="ARBA00022777"/>
    </source>
</evidence>
<sequence length="462" mass="51786">MATKWKSTVKKIPGFLKLHWTQVKYVLGALLLAFSVWLFYVVIVYRTWHTTGDTIFFGLLGNLSAGAGLTLLFRTLLDRRFGGLWMPEADPYAAWRKTAAGIGKRLLEAGAAALLCALWYMWHLLSGGLWSGGGWQYNYAAGYMMIFTVLIQFMLLYALLIRFGKKELDLLHEQQELDLQKKIEEVAEQGQRRLEEALEIERKSLEKVSRSDQLRVDLITNVSHDLKTPLTSMVGYIELIKKEELSDVLRDYVEVISERAEKLKEMINSLFNLAKASSGNVELHPEKFEVNRLIGQIFADMDDRIKASGLEFVTQLTEECTELYADNGYFYRICQNLVENALKYSAPGTRVFVKTYAESGKEDAGSGGSPAGPAEYGGAKAAEKDRKVCLEITNTSGYPMDFTKEDIVERFARGDKARSGEGNGLGLAIVSTYAKALGGEFDIKIDCDQFKACLKFPAAEIK</sequence>
<keyword evidence="5" id="KW-0597">Phosphoprotein</keyword>
<comment type="caution">
    <text evidence="16">The sequence shown here is derived from an EMBL/GenBank/DDBJ whole genome shotgun (WGS) entry which is preliminary data.</text>
</comment>
<dbReference type="InterPro" id="IPR003661">
    <property type="entry name" value="HisK_dim/P_dom"/>
</dbReference>
<dbReference type="PROSITE" id="PS50109">
    <property type="entry name" value="HIS_KIN"/>
    <property type="match status" value="1"/>
</dbReference>
<comment type="subcellular location">
    <subcellularLocation>
        <location evidence="2">Cell membrane</location>
        <topology evidence="2">Multi-pass membrane protein</topology>
    </subcellularLocation>
</comment>
<evidence type="ECO:0000256" key="14">
    <source>
        <dbReference type="SAM" id="Phobius"/>
    </source>
</evidence>
<dbReference type="GO" id="GO:0005886">
    <property type="term" value="C:plasma membrane"/>
    <property type="evidence" value="ECO:0007669"/>
    <property type="project" value="UniProtKB-SubCell"/>
</dbReference>
<feature type="transmembrane region" description="Helical" evidence="14">
    <location>
        <begin position="54"/>
        <end position="77"/>
    </location>
</feature>
<comment type="catalytic activity">
    <reaction evidence="1">
        <text>ATP + protein L-histidine = ADP + protein N-phospho-L-histidine.</text>
        <dbReference type="EC" id="2.7.13.3"/>
    </reaction>
</comment>
<dbReference type="Gene3D" id="1.10.287.130">
    <property type="match status" value="1"/>
</dbReference>
<dbReference type="SMART" id="SM00387">
    <property type="entry name" value="HATPase_c"/>
    <property type="match status" value="1"/>
</dbReference>
<keyword evidence="11 14" id="KW-1133">Transmembrane helix</keyword>
<evidence type="ECO:0000256" key="7">
    <source>
        <dbReference type="ARBA" id="ARBA00022692"/>
    </source>
</evidence>
<evidence type="ECO:0000313" key="16">
    <source>
        <dbReference type="EMBL" id="HJD34246.1"/>
    </source>
</evidence>
<dbReference type="InterPro" id="IPR050398">
    <property type="entry name" value="HssS/ArlS-like"/>
</dbReference>
<dbReference type="CDD" id="cd00082">
    <property type="entry name" value="HisKA"/>
    <property type="match status" value="1"/>
</dbReference>
<evidence type="ECO:0000256" key="1">
    <source>
        <dbReference type="ARBA" id="ARBA00000085"/>
    </source>
</evidence>
<dbReference type="InterPro" id="IPR003594">
    <property type="entry name" value="HATPase_dom"/>
</dbReference>
<accession>A0A9D2R7N4</accession>
<dbReference type="SUPFAM" id="SSF47384">
    <property type="entry name" value="Homodimeric domain of signal transducing histidine kinase"/>
    <property type="match status" value="1"/>
</dbReference>
<keyword evidence="4" id="KW-1003">Cell membrane</keyword>
<evidence type="ECO:0000256" key="2">
    <source>
        <dbReference type="ARBA" id="ARBA00004651"/>
    </source>
</evidence>
<reference evidence="16" key="2">
    <citation type="submission" date="2021-04" db="EMBL/GenBank/DDBJ databases">
        <authorList>
            <person name="Gilroy R."/>
        </authorList>
    </citation>
    <scope>NUCLEOTIDE SEQUENCE</scope>
    <source>
        <strain evidence="16">ChiGjej3B3-11674</strain>
    </source>
</reference>
<dbReference type="PANTHER" id="PTHR45528:SF1">
    <property type="entry name" value="SENSOR HISTIDINE KINASE CPXA"/>
    <property type="match status" value="1"/>
</dbReference>
<feature type="transmembrane region" description="Helical" evidence="14">
    <location>
        <begin position="25"/>
        <end position="48"/>
    </location>
</feature>
<organism evidence="16 17">
    <name type="scientific">Candidatus Mediterraneibacter tabaqchaliae</name>
    <dbReference type="NCBI Taxonomy" id="2838689"/>
    <lineage>
        <taxon>Bacteria</taxon>
        <taxon>Bacillati</taxon>
        <taxon>Bacillota</taxon>
        <taxon>Clostridia</taxon>
        <taxon>Lachnospirales</taxon>
        <taxon>Lachnospiraceae</taxon>
        <taxon>Mediterraneibacter</taxon>
    </lineage>
</organism>
<evidence type="ECO:0000256" key="12">
    <source>
        <dbReference type="ARBA" id="ARBA00023012"/>
    </source>
</evidence>
<dbReference type="Proteomes" id="UP000823897">
    <property type="component" value="Unassembled WGS sequence"/>
</dbReference>
<evidence type="ECO:0000259" key="15">
    <source>
        <dbReference type="PROSITE" id="PS50109"/>
    </source>
</evidence>
<evidence type="ECO:0000256" key="11">
    <source>
        <dbReference type="ARBA" id="ARBA00022989"/>
    </source>
</evidence>
<dbReference type="InterPro" id="IPR036097">
    <property type="entry name" value="HisK_dim/P_sf"/>
</dbReference>
<dbReference type="PANTHER" id="PTHR45528">
    <property type="entry name" value="SENSOR HISTIDINE KINASE CPXA"/>
    <property type="match status" value="1"/>
</dbReference>
<keyword evidence="7 14" id="KW-0812">Transmembrane</keyword>
<feature type="domain" description="Histidine kinase" evidence="15">
    <location>
        <begin position="221"/>
        <end position="460"/>
    </location>
</feature>
<dbReference type="Gene3D" id="3.30.565.10">
    <property type="entry name" value="Histidine kinase-like ATPase, C-terminal domain"/>
    <property type="match status" value="1"/>
</dbReference>
<dbReference type="Pfam" id="PF02518">
    <property type="entry name" value="HATPase_c"/>
    <property type="match status" value="1"/>
</dbReference>
<keyword evidence="6" id="KW-0808">Transferase</keyword>
<keyword evidence="8" id="KW-0547">Nucleotide-binding</keyword>
<evidence type="ECO:0000313" key="17">
    <source>
        <dbReference type="Proteomes" id="UP000823897"/>
    </source>
</evidence>
<dbReference type="EC" id="2.7.13.3" evidence="3"/>
<feature type="transmembrane region" description="Helical" evidence="14">
    <location>
        <begin position="106"/>
        <end position="125"/>
    </location>
</feature>
<evidence type="ECO:0000256" key="8">
    <source>
        <dbReference type="ARBA" id="ARBA00022741"/>
    </source>
</evidence>
<feature type="transmembrane region" description="Helical" evidence="14">
    <location>
        <begin position="137"/>
        <end position="160"/>
    </location>
</feature>
<dbReference type="InterPro" id="IPR005467">
    <property type="entry name" value="His_kinase_dom"/>
</dbReference>
<protein>
    <recommendedName>
        <fullName evidence="3">histidine kinase</fullName>
        <ecNumber evidence="3">2.7.13.3</ecNumber>
    </recommendedName>
</protein>
<evidence type="ECO:0000256" key="4">
    <source>
        <dbReference type="ARBA" id="ARBA00022475"/>
    </source>
</evidence>
<dbReference type="AlphaFoldDB" id="A0A9D2R7N4"/>
<keyword evidence="13 14" id="KW-0472">Membrane</keyword>
<evidence type="ECO:0000256" key="3">
    <source>
        <dbReference type="ARBA" id="ARBA00012438"/>
    </source>
</evidence>
<dbReference type="SUPFAM" id="SSF55874">
    <property type="entry name" value="ATPase domain of HSP90 chaperone/DNA topoisomerase II/histidine kinase"/>
    <property type="match status" value="1"/>
</dbReference>
<dbReference type="GO" id="GO:0000155">
    <property type="term" value="F:phosphorelay sensor kinase activity"/>
    <property type="evidence" value="ECO:0007669"/>
    <property type="project" value="InterPro"/>
</dbReference>
<keyword evidence="9 16" id="KW-0418">Kinase</keyword>
<dbReference type="EMBL" id="DWUV01000128">
    <property type="protein sequence ID" value="HJD34246.1"/>
    <property type="molecule type" value="Genomic_DNA"/>
</dbReference>
<evidence type="ECO:0000256" key="13">
    <source>
        <dbReference type="ARBA" id="ARBA00023136"/>
    </source>
</evidence>
<proteinExistence type="predicted"/>
<evidence type="ECO:0000256" key="6">
    <source>
        <dbReference type="ARBA" id="ARBA00022679"/>
    </source>
</evidence>
<reference evidence="16" key="1">
    <citation type="journal article" date="2021" name="PeerJ">
        <title>Extensive microbial diversity within the chicken gut microbiome revealed by metagenomics and culture.</title>
        <authorList>
            <person name="Gilroy R."/>
            <person name="Ravi A."/>
            <person name="Getino M."/>
            <person name="Pursley I."/>
            <person name="Horton D.L."/>
            <person name="Alikhan N.F."/>
            <person name="Baker D."/>
            <person name="Gharbi K."/>
            <person name="Hall N."/>
            <person name="Watson M."/>
            <person name="Adriaenssens E.M."/>
            <person name="Foster-Nyarko E."/>
            <person name="Jarju S."/>
            <person name="Secka A."/>
            <person name="Antonio M."/>
            <person name="Oren A."/>
            <person name="Chaudhuri R.R."/>
            <person name="La Ragione R."/>
            <person name="Hildebrand F."/>
            <person name="Pallen M.J."/>
        </authorList>
    </citation>
    <scope>NUCLEOTIDE SEQUENCE</scope>
    <source>
        <strain evidence="16">ChiGjej3B3-11674</strain>
    </source>
</reference>